<feature type="transmembrane region" description="Helical" evidence="2">
    <location>
        <begin position="87"/>
        <end position="106"/>
    </location>
</feature>
<gene>
    <name evidence="3" type="ORF">HGRIS_003912</name>
</gene>
<keyword evidence="2" id="KW-0812">Transmembrane</keyword>
<protein>
    <submittedName>
        <fullName evidence="3">Uncharacterized protein</fullName>
    </submittedName>
</protein>
<reference evidence="4" key="1">
    <citation type="submission" date="2024-06" db="EMBL/GenBank/DDBJ databases">
        <title>Multi-omics analyses provide insights into the biosynthesis of the anticancer antibiotic pleurotin in Hohenbuehelia grisea.</title>
        <authorList>
            <person name="Weaver J.A."/>
            <person name="Alberti F."/>
        </authorList>
    </citation>
    <scope>NUCLEOTIDE SEQUENCE [LARGE SCALE GENOMIC DNA]</scope>
    <source>
        <strain evidence="4">T-177</strain>
    </source>
</reference>
<evidence type="ECO:0000313" key="3">
    <source>
        <dbReference type="EMBL" id="KAL0954982.1"/>
    </source>
</evidence>
<keyword evidence="2" id="KW-0472">Membrane</keyword>
<dbReference type="Proteomes" id="UP001556367">
    <property type="component" value="Unassembled WGS sequence"/>
</dbReference>
<dbReference type="CDD" id="cd22265">
    <property type="entry name" value="UDM1_RNF168"/>
    <property type="match status" value="1"/>
</dbReference>
<feature type="compositionally biased region" description="Polar residues" evidence="1">
    <location>
        <begin position="1"/>
        <end position="33"/>
    </location>
</feature>
<comment type="caution">
    <text evidence="3">The sequence shown here is derived from an EMBL/GenBank/DDBJ whole genome shotgun (WGS) entry which is preliminary data.</text>
</comment>
<feature type="region of interest" description="Disordered" evidence="1">
    <location>
        <begin position="1"/>
        <end position="43"/>
    </location>
</feature>
<name>A0ABR3JHI7_9AGAR</name>
<dbReference type="EMBL" id="JASNQZ010000007">
    <property type="protein sequence ID" value="KAL0954982.1"/>
    <property type="molecule type" value="Genomic_DNA"/>
</dbReference>
<organism evidence="3 4">
    <name type="scientific">Hohenbuehelia grisea</name>
    <dbReference type="NCBI Taxonomy" id="104357"/>
    <lineage>
        <taxon>Eukaryota</taxon>
        <taxon>Fungi</taxon>
        <taxon>Dikarya</taxon>
        <taxon>Basidiomycota</taxon>
        <taxon>Agaricomycotina</taxon>
        <taxon>Agaricomycetes</taxon>
        <taxon>Agaricomycetidae</taxon>
        <taxon>Agaricales</taxon>
        <taxon>Pleurotineae</taxon>
        <taxon>Pleurotaceae</taxon>
        <taxon>Hohenbuehelia</taxon>
    </lineage>
</organism>
<accession>A0ABR3JHI7</accession>
<evidence type="ECO:0000256" key="2">
    <source>
        <dbReference type="SAM" id="Phobius"/>
    </source>
</evidence>
<keyword evidence="4" id="KW-1185">Reference proteome</keyword>
<evidence type="ECO:0000256" key="1">
    <source>
        <dbReference type="SAM" id="MobiDB-lite"/>
    </source>
</evidence>
<sequence>MSLNHSGRWSDSYQSTGSNRQQGGPGYQSIQTQGPPPYDAEDIDRYSAAGTLPYHANQSTHGACEETPLVSSNSRAYVKAKFSPCRCFSGVTLPIILLVGMLVVSWNTGYNSGINTFYNPRVRADIRNQWQNELAEHDAIRKEWRLESDSHHRVMAAERKQADEERRSWDFERKARIEERAQEEDTWRQHMEELKKGEADERARLQIKFADPQPNDCKSYGVREYSAELLNIPDHYDGLHACSLTSVVINGVTMESPAWCESTWTGSIIGHWDVQNEAACRPFFNWFKDKGCAGWGSRTRVSLLAIGPNLECSLNTMPWYPQRYEAYLDNIYSGNWEQMCTSTPATINGVHFDRPNTCANWGERHDIWGIWFLDDPNC</sequence>
<keyword evidence="2" id="KW-1133">Transmembrane helix</keyword>
<evidence type="ECO:0000313" key="4">
    <source>
        <dbReference type="Proteomes" id="UP001556367"/>
    </source>
</evidence>
<proteinExistence type="predicted"/>